<sequence>MLVEVFLLKLLPNQSLPMFMRCFMIPKELCNQMEHMVSRFWWGSNVDQKKIHWVKWKTTCNNKKVGGMGFRDLHAFNEALLAKQGWRLLTEPNSLVSQVLKAKYYPISSSKTRQWFKLCLAEHSKG</sequence>
<evidence type="ECO:0000313" key="4">
    <source>
        <dbReference type="Proteomes" id="UP000236291"/>
    </source>
</evidence>
<comment type="caution">
    <text evidence="1">The sequence shown here is derived from an EMBL/GenBank/DDBJ whole genome shotgun (WGS) entry which is preliminary data.</text>
</comment>
<gene>
    <name evidence="1" type="ORF">L195_g017286</name>
    <name evidence="2" type="ORF">L195_g018888</name>
    <name evidence="3" type="ORF">L195_g024290</name>
</gene>
<dbReference type="EMBL" id="ASHM01019591">
    <property type="protein sequence ID" value="PNY01003.1"/>
    <property type="molecule type" value="Genomic_DNA"/>
</dbReference>
<reference evidence="1 4" key="2">
    <citation type="journal article" date="2017" name="Front. Plant Sci.">
        <title>Gene Classification and Mining of Molecular Markers Useful in Red Clover (Trifolium pratense) Breeding.</title>
        <authorList>
            <person name="Istvanek J."/>
            <person name="Dluhosova J."/>
            <person name="Dluhos P."/>
            <person name="Patkova L."/>
            <person name="Nedelnik J."/>
            <person name="Repkova J."/>
        </authorList>
    </citation>
    <scope>NUCLEOTIDE SEQUENCE [LARGE SCALE GENOMIC DNA]</scope>
    <source>
        <strain evidence="4">cv. Tatra</strain>
        <tissue evidence="1">Young leaves</tissue>
    </source>
</reference>
<accession>A0A2K3MTG6</accession>
<dbReference type="AlphaFoldDB" id="A0A2K3MTG6"/>
<dbReference type="EMBL" id="ASHM01012170">
    <property type="protein sequence ID" value="PNX94118.1"/>
    <property type="molecule type" value="Genomic_DNA"/>
</dbReference>
<evidence type="ECO:0000313" key="1">
    <source>
        <dbReference type="EMBL" id="PNX94118.1"/>
    </source>
</evidence>
<name>A0A2K3MTG6_TRIPR</name>
<dbReference type="PANTHER" id="PTHR33116">
    <property type="entry name" value="REVERSE TRANSCRIPTASE ZINC-BINDING DOMAIN-CONTAINING PROTEIN-RELATED-RELATED"/>
    <property type="match status" value="1"/>
</dbReference>
<dbReference type="PANTHER" id="PTHR33116:SF86">
    <property type="entry name" value="REVERSE TRANSCRIPTASE DOMAIN-CONTAINING PROTEIN"/>
    <property type="match status" value="1"/>
</dbReference>
<dbReference type="EMBL" id="ASHM01013731">
    <property type="protein sequence ID" value="PNX95694.1"/>
    <property type="molecule type" value="Genomic_DNA"/>
</dbReference>
<proteinExistence type="predicted"/>
<organism evidence="1 4">
    <name type="scientific">Trifolium pratense</name>
    <name type="common">Red clover</name>
    <dbReference type="NCBI Taxonomy" id="57577"/>
    <lineage>
        <taxon>Eukaryota</taxon>
        <taxon>Viridiplantae</taxon>
        <taxon>Streptophyta</taxon>
        <taxon>Embryophyta</taxon>
        <taxon>Tracheophyta</taxon>
        <taxon>Spermatophyta</taxon>
        <taxon>Magnoliopsida</taxon>
        <taxon>eudicotyledons</taxon>
        <taxon>Gunneridae</taxon>
        <taxon>Pentapetalae</taxon>
        <taxon>rosids</taxon>
        <taxon>fabids</taxon>
        <taxon>Fabales</taxon>
        <taxon>Fabaceae</taxon>
        <taxon>Papilionoideae</taxon>
        <taxon>50 kb inversion clade</taxon>
        <taxon>NPAAA clade</taxon>
        <taxon>Hologalegina</taxon>
        <taxon>IRL clade</taxon>
        <taxon>Trifolieae</taxon>
        <taxon>Trifolium</taxon>
    </lineage>
</organism>
<evidence type="ECO:0000313" key="2">
    <source>
        <dbReference type="EMBL" id="PNX95694.1"/>
    </source>
</evidence>
<reference evidence="1 4" key="1">
    <citation type="journal article" date="2014" name="Am. J. Bot.">
        <title>Genome assembly and annotation for red clover (Trifolium pratense; Fabaceae).</title>
        <authorList>
            <person name="Istvanek J."/>
            <person name="Jaros M."/>
            <person name="Krenek A."/>
            <person name="Repkova J."/>
        </authorList>
    </citation>
    <scope>NUCLEOTIDE SEQUENCE [LARGE SCALE GENOMIC DNA]</scope>
    <source>
        <strain evidence="4">cv. Tatra</strain>
        <tissue evidence="1">Young leaves</tissue>
    </source>
</reference>
<dbReference type="Proteomes" id="UP000236291">
    <property type="component" value="Unassembled WGS sequence"/>
</dbReference>
<dbReference type="STRING" id="57577.A0A2K3MTG6"/>
<protein>
    <submittedName>
        <fullName evidence="1">Uncharacterized protein</fullName>
    </submittedName>
</protein>
<evidence type="ECO:0000313" key="3">
    <source>
        <dbReference type="EMBL" id="PNY01003.1"/>
    </source>
</evidence>